<evidence type="ECO:0000313" key="17">
    <source>
        <dbReference type="RefSeq" id="XP_021028313.1"/>
    </source>
</evidence>
<sequence>MGSWKTFWLIISLAAGLGFVKSQRIVCREASVGDIVFLVHNSINPQHAHSVRNFLSILANSLLVGRDNIRVGLAQYGDTPTSEFLLSTYHRKGDVLKHIRGLQFKPGGNRMGQALQFILEHHFWEGAGSRASQGVPQVAMVVSSGLAEDHIREPAEALRRAGILVYAIGVKDASQAELRETASSPKDNFTFFVPNFPGLPGLAQKLRPELCSTLAKAAQYTEQESPACTEASPADIVFLVDSSTSIGLQNFQKVKHFLHSVVSGLDVKSDQVQVGLVQYSDNIYPAFPLKQSSLKSAVLERIRNLPYSMGGTSTGSALEFIRANSLTEMSGSRAKDGVPQIVVLVTDGESSDEVQDVADQLKRDGVFVFVVGINIQDVRELQKIASEPFEEFLFTTENFSILQALSGTLLQALCSTAERQMKKSTKTYADVVFLIDTSQGTSQASFQWMQNFISRIIGILEVGQDKYRIGLAQYSDQGHTEFLFNTHKTGNEMVAHIHELLVFQGGSRKTGQGLRFLHRTFFQEAAGSRLLQGVPQYAVVITSGKSEDEVREVAQILRKRGVNIVSVGLQDFDRAELEGIGPVVLVSDLQGEDGIRQLMLDVNMFIQGSPKPPRVMTDVAKDAVEECLAPVPADLVFLVEDFSSAGQPNFHRVVHFLTTTVHSLNIHPDTTRVSLVFYNEKPRLEFSLDTYQTAAQVLHHLDRLTFRARRGRTKAGAALDFLRREVFLPEKGSRPHRGVQQIAVVIMESPSLDNVSTHASYLRRAGVTIYAAGTQPASESKDLEKIVTYPSWKHAIRLESFLQLSVVGNKLKKKLCPEMLSGMPPLMSFIPESTRQSTQEGCESVEKADIYFLIDGSGSIKPNDFIEMKDFMKEVIKMFHIGPDRVRFGVVQYSDKIISQFFLTQYASMAGLNAAIDNIQQEGGGTTTGKALSKMVSVFQNTARIDVARYLIVITDGQSTDPVAEAAQGLRDIGVNIYAIGVRDANTTELEEIASKKMFFIYEFDSLKSIHQEVIQDICSSENCKNQKADIIFLIDGSESITPKDFEKMKDFMERMVNLSNIGADETQIGLLQFSSTPREEFRLNRYSSKADMCRAILSVQQMSDGTHTGKALNFTLPFFDSSRGGRPRVHQYLIVITDGVSQDNVAPPAKALRDRNIIIFAIGVGNVQRAQLLEITNDQDKVYQEENFESLQSLEKEILSEVCSSQGCNIDLSVGVDTSTSSERAQQELRRLLPELMQQLAFLSNISCEAPGQMEPRFRYVVPGSSDLPVFDSGFETYSDETIQKFLVHQSSVNNRMDVDFLQSLGETAIHLSLAKVKVLLVFTDGLDEDLERLRRTSEFLRSRGLSGLLLVGLGGAHKLEELQELEFGRGFAYRQPLSSSLPSLPSVLLKQLDTIVERTCCNMYAKCYGDDGVRGEPGSRGEEGERGLDGLPGHPGEEGDHGQRGPRGLPGLRGEEGCPGVRGPKGARGFSGEKGNPGEEGVGGLDGEQGDRGAAGPSGEKGSSGSRGLTGLPGPAGPRGEPGLRGDPGDPGIDNLIQGPKGEKGRRGHQGSPGFHGPLGEAGSVGPRGSLGRHGLPGLKGVLGETGELGSRGEPGHPGPQGPRGRQGPPGFFGQKGDPGTQGNPGPPGPSGSKGPDGPRGLKGELGPAGERGPRGQQGPRGQPGLFGPDGHGYPGRKGRKGEPGFPGYPGVQGEDGNPGRGGEKGAKGIRGKRGNSGFPGLAGTPGDQGPPGKMGTKGSRGLADRTPCEIVDFVRGNCPCSTGISRCPAFPTEVVFALDMSNDVSPSDFERMRNILLSLLMKLEMSESNCPTGARVAIVSYNTRTDYLVRLSDHRGKAALLQAVRKIPLERSSGSRNLGATMRFVARHVLKRVRSGLLVRKVAVFFQAGRNYDTTSVSTATLELHAADIATAVVTFTEEHNLPEAGLVDGPNEFHLFTWETEGQEDMERLASCTLCYDKCRPALGCQLHAPGPQELDIDLVFLVDSSQGVSRDIYLGALRLVDSVLKDLEVAAHPGTSWHGARAALLTHTTPGFWPGVDQAPVLEYFHLTSHGHRTQMQRQIQEAASGLLQGGPALGHALEWTLENVLLTAVLPRRLRVLYAIVASETSTWDREKLRALSQEAKCKGIALFVLAVGPGVGAQELAELTRVASAPWEQHLLRLEGVSEAEVAYASRFTEAFLNLLNSGINQYPPPELVKECGGPNRGDTLLHFFTSAKRLSRSQSGTSAAFANDSEALKSQGIFLGERKSRVASVALQEALGSHGKDRVDPEDIDRQTPAKGRHLGPTHGPCPMDPEEGECLNYVLK</sequence>
<keyword evidence="8" id="KW-0325">Glycoprotein</keyword>
<feature type="compositionally biased region" description="Basic and acidic residues" evidence="13">
    <location>
        <begin position="2266"/>
        <end position="2280"/>
    </location>
</feature>
<dbReference type="InterPro" id="IPR050525">
    <property type="entry name" value="ECM_Assembly_Org"/>
</dbReference>
<dbReference type="Gene3D" id="3.40.50.410">
    <property type="entry name" value="von Willebrand factor, type A domain"/>
    <property type="match status" value="8"/>
</dbReference>
<comment type="subunit">
    <text evidence="12">Trimers composed of three different chains: alpha-1(VI), alpha-2(VI), and alpha-3(VI) or alpha-4(VI) or alpha-5(VI) or alpha-6(VI).</text>
</comment>
<feature type="compositionally biased region" description="Basic and acidic residues" evidence="13">
    <location>
        <begin position="1413"/>
        <end position="1430"/>
    </location>
</feature>
<protein>
    <submittedName>
        <fullName evidence="17">Collagen alpha-4(VI) chain</fullName>
    </submittedName>
</protein>
<feature type="domain" description="VWFA" evidence="15">
    <location>
        <begin position="430"/>
        <end position="569"/>
    </location>
</feature>
<dbReference type="GO" id="GO:0030198">
    <property type="term" value="P:extracellular matrix organization"/>
    <property type="evidence" value="ECO:0007669"/>
    <property type="project" value="Ensembl"/>
</dbReference>
<proteinExistence type="inferred from homology"/>
<dbReference type="InterPro" id="IPR036465">
    <property type="entry name" value="vWFA_dom_sf"/>
</dbReference>
<dbReference type="PROSITE" id="PS50234">
    <property type="entry name" value="VWFA"/>
    <property type="match status" value="8"/>
</dbReference>
<comment type="similarity">
    <text evidence="11">Belongs to the type VI collagen family.</text>
</comment>
<evidence type="ECO:0000259" key="15">
    <source>
        <dbReference type="PROSITE" id="PS50234"/>
    </source>
</evidence>
<feature type="compositionally biased region" description="Low complexity" evidence="13">
    <location>
        <begin position="1650"/>
        <end position="1669"/>
    </location>
</feature>
<feature type="signal peptide" evidence="14">
    <location>
        <begin position="1"/>
        <end position="22"/>
    </location>
</feature>
<feature type="region of interest" description="Disordered" evidence="13">
    <location>
        <begin position="1413"/>
        <end position="1745"/>
    </location>
</feature>
<evidence type="ECO:0000256" key="12">
    <source>
        <dbReference type="ARBA" id="ARBA00065469"/>
    </source>
</evidence>
<dbReference type="CDD" id="cd01450">
    <property type="entry name" value="vWFA_subfamily_ECM"/>
    <property type="match status" value="3"/>
</dbReference>
<keyword evidence="5" id="KW-0677">Repeat</keyword>
<feature type="domain" description="VWFA" evidence="15">
    <location>
        <begin position="849"/>
        <end position="1018"/>
    </location>
</feature>
<evidence type="ECO:0000256" key="8">
    <source>
        <dbReference type="ARBA" id="ARBA00023180"/>
    </source>
</evidence>
<keyword evidence="6" id="KW-0130">Cell adhesion</keyword>
<feature type="domain" description="VWFA" evidence="15">
    <location>
        <begin position="235"/>
        <end position="413"/>
    </location>
</feature>
<keyword evidence="16" id="KW-1185">Reference proteome</keyword>
<accession>A0A6P5Q742</accession>
<dbReference type="SUPFAM" id="SSF53300">
    <property type="entry name" value="vWA-like"/>
    <property type="match status" value="9"/>
</dbReference>
<reference evidence="17" key="1">
    <citation type="submission" date="2025-08" db="UniProtKB">
        <authorList>
            <consortium name="RefSeq"/>
        </authorList>
    </citation>
    <scope>IDENTIFICATION</scope>
</reference>
<dbReference type="GO" id="GO:0005576">
    <property type="term" value="C:extracellular region"/>
    <property type="evidence" value="ECO:0007669"/>
    <property type="project" value="Ensembl"/>
</dbReference>
<organism evidence="16 17">
    <name type="scientific">Mus caroli</name>
    <name type="common">Ryukyu mouse</name>
    <name type="synonym">Ricefield mouse</name>
    <dbReference type="NCBI Taxonomy" id="10089"/>
    <lineage>
        <taxon>Eukaryota</taxon>
        <taxon>Metazoa</taxon>
        <taxon>Chordata</taxon>
        <taxon>Craniata</taxon>
        <taxon>Vertebrata</taxon>
        <taxon>Euteleostomi</taxon>
        <taxon>Mammalia</taxon>
        <taxon>Eutheria</taxon>
        <taxon>Euarchontoglires</taxon>
        <taxon>Glires</taxon>
        <taxon>Rodentia</taxon>
        <taxon>Myomorpha</taxon>
        <taxon>Muroidea</taxon>
        <taxon>Muridae</taxon>
        <taxon>Murinae</taxon>
        <taxon>Mus</taxon>
        <taxon>Mus</taxon>
    </lineage>
</organism>
<dbReference type="PANTHER" id="PTHR24020">
    <property type="entry name" value="COLLAGEN ALPHA"/>
    <property type="match status" value="1"/>
</dbReference>
<dbReference type="Pfam" id="PF01391">
    <property type="entry name" value="Collagen"/>
    <property type="match status" value="1"/>
</dbReference>
<dbReference type="FunFam" id="3.40.50.410:FF:000021">
    <property type="entry name" value="Collagen, type VI, alpha 3"/>
    <property type="match status" value="1"/>
</dbReference>
<keyword evidence="7 17" id="KW-0176">Collagen</keyword>
<evidence type="ECO:0000256" key="10">
    <source>
        <dbReference type="ARBA" id="ARBA00043858"/>
    </source>
</evidence>
<dbReference type="InterPro" id="IPR008160">
    <property type="entry name" value="Collagen"/>
</dbReference>
<evidence type="ECO:0000256" key="5">
    <source>
        <dbReference type="ARBA" id="ARBA00022737"/>
    </source>
</evidence>
<feature type="domain" description="VWFA" evidence="15">
    <location>
        <begin position="1030"/>
        <end position="1199"/>
    </location>
</feature>
<evidence type="ECO:0000256" key="4">
    <source>
        <dbReference type="ARBA" id="ARBA00022729"/>
    </source>
</evidence>
<keyword evidence="4 14" id="KW-0732">Signal</keyword>
<dbReference type="FunFam" id="3.40.50.410:FF:000003">
    <property type="entry name" value="Collagen type VI alpha 3 chain"/>
    <property type="match status" value="2"/>
</dbReference>
<dbReference type="InterPro" id="IPR002035">
    <property type="entry name" value="VWF_A"/>
</dbReference>
<dbReference type="CDD" id="cd01472">
    <property type="entry name" value="vWA_collagen"/>
    <property type="match status" value="3"/>
</dbReference>
<comment type="subcellular location">
    <subcellularLocation>
        <location evidence="1">Secreted</location>
        <location evidence="1">Extracellular space</location>
        <location evidence="1">Extracellular matrix</location>
    </subcellularLocation>
</comment>
<evidence type="ECO:0000256" key="14">
    <source>
        <dbReference type="SAM" id="SignalP"/>
    </source>
</evidence>
<feature type="chain" id="PRO_5028011646" evidence="14">
    <location>
        <begin position="23"/>
        <end position="2309"/>
    </location>
</feature>
<dbReference type="RefSeq" id="XP_021028313.1">
    <property type="nucleotide sequence ID" value="XM_021172654.1"/>
</dbReference>
<dbReference type="SMART" id="SM00327">
    <property type="entry name" value="VWA"/>
    <property type="match status" value="9"/>
</dbReference>
<keyword evidence="3" id="KW-0272">Extracellular matrix</keyword>
<dbReference type="KEGG" id="mcal:110301934"/>
<feature type="region of interest" description="Disordered" evidence="13">
    <location>
        <begin position="2263"/>
        <end position="2302"/>
    </location>
</feature>
<feature type="domain" description="VWFA" evidence="15">
    <location>
        <begin position="1982"/>
        <end position="2187"/>
    </location>
</feature>
<dbReference type="GeneID" id="110301934"/>
<evidence type="ECO:0000256" key="2">
    <source>
        <dbReference type="ARBA" id="ARBA00022525"/>
    </source>
</evidence>
<feature type="domain" description="VWFA" evidence="15">
    <location>
        <begin position="34"/>
        <end position="206"/>
    </location>
</feature>
<dbReference type="PANTHER" id="PTHR24020:SF86">
    <property type="entry name" value="COLLAGEN, TYPE VI, ALPHA 4"/>
    <property type="match status" value="1"/>
</dbReference>
<name>A0A6P5Q742_MUSCR</name>
<evidence type="ECO:0000313" key="16">
    <source>
        <dbReference type="Proteomes" id="UP000515126"/>
    </source>
</evidence>
<evidence type="ECO:0000256" key="1">
    <source>
        <dbReference type="ARBA" id="ARBA00004498"/>
    </source>
</evidence>
<evidence type="ECO:0000256" key="3">
    <source>
        <dbReference type="ARBA" id="ARBA00022530"/>
    </source>
</evidence>
<evidence type="ECO:0000256" key="9">
    <source>
        <dbReference type="ARBA" id="ARBA00023278"/>
    </source>
</evidence>
<evidence type="ECO:0000256" key="11">
    <source>
        <dbReference type="ARBA" id="ARBA00044000"/>
    </source>
</evidence>
<dbReference type="GO" id="GO:0005518">
    <property type="term" value="F:collagen binding"/>
    <property type="evidence" value="ECO:0007669"/>
    <property type="project" value="Ensembl"/>
</dbReference>
<dbReference type="PRINTS" id="PR00453">
    <property type="entry name" value="VWFADOMAIN"/>
</dbReference>
<feature type="domain" description="VWFA" evidence="15">
    <location>
        <begin position="634"/>
        <end position="811"/>
    </location>
</feature>
<keyword evidence="9" id="KW-0379">Hydroxylation</keyword>
<feature type="compositionally biased region" description="Low complexity" evidence="13">
    <location>
        <begin position="1605"/>
        <end position="1626"/>
    </location>
</feature>
<evidence type="ECO:0000256" key="6">
    <source>
        <dbReference type="ARBA" id="ARBA00022889"/>
    </source>
</evidence>
<dbReference type="GO" id="GO:0005589">
    <property type="term" value="C:collagen type VI trimer"/>
    <property type="evidence" value="ECO:0007669"/>
    <property type="project" value="UniProtKB-ARBA"/>
</dbReference>
<comment type="function">
    <text evidence="10">Collagen VI acts as a cell-binding protein.</text>
</comment>
<gene>
    <name evidence="17" type="primary">LOC110301934</name>
</gene>
<feature type="domain" description="VWFA" evidence="15">
    <location>
        <begin position="1776"/>
        <end position="1957"/>
    </location>
</feature>
<dbReference type="FunFam" id="3.40.50.410:FF:000004">
    <property type="entry name" value="collagen alpha-6(VI) chain"/>
    <property type="match status" value="4"/>
</dbReference>
<keyword evidence="2" id="KW-0964">Secreted</keyword>
<feature type="compositionally biased region" description="Gly residues" evidence="13">
    <location>
        <begin position="1480"/>
        <end position="1489"/>
    </location>
</feature>
<dbReference type="Proteomes" id="UP000515126">
    <property type="component" value="Chromosome 9"/>
</dbReference>
<evidence type="ECO:0000256" key="13">
    <source>
        <dbReference type="SAM" id="MobiDB-lite"/>
    </source>
</evidence>
<dbReference type="GO" id="GO:0007155">
    <property type="term" value="P:cell adhesion"/>
    <property type="evidence" value="ECO:0007669"/>
    <property type="project" value="UniProtKB-KW"/>
</dbReference>
<evidence type="ECO:0000256" key="7">
    <source>
        <dbReference type="ARBA" id="ARBA00023119"/>
    </source>
</evidence>
<dbReference type="Pfam" id="PF00092">
    <property type="entry name" value="VWA"/>
    <property type="match status" value="8"/>
</dbReference>